<comment type="similarity">
    <text evidence="1">Belongs to the oxygen-dependent FAD-linked oxidoreductase family.</text>
</comment>
<dbReference type="Pfam" id="PF01565">
    <property type="entry name" value="FAD_binding_4"/>
    <property type="match status" value="1"/>
</dbReference>
<reference evidence="4 5" key="1">
    <citation type="submission" date="2023-01" db="EMBL/GenBank/DDBJ databases">
        <title>Analysis of 21 Apiospora genomes using comparative genomics revels a genus with tremendous synthesis potential of carbohydrate active enzymes and secondary metabolites.</title>
        <authorList>
            <person name="Sorensen T."/>
        </authorList>
    </citation>
    <scope>NUCLEOTIDE SEQUENCE [LARGE SCALE GENOMIC DNA]</scope>
    <source>
        <strain evidence="4 5">CBS 24483</strain>
    </source>
</reference>
<dbReference type="Proteomes" id="UP001391051">
    <property type="component" value="Unassembled WGS sequence"/>
</dbReference>
<dbReference type="SUPFAM" id="SSF56176">
    <property type="entry name" value="FAD-binding/transporter-associated domain-like"/>
    <property type="match status" value="1"/>
</dbReference>
<accession>A0ABR1PWY0</accession>
<dbReference type="GeneID" id="92083090"/>
<dbReference type="Gene3D" id="3.30.465.10">
    <property type="match status" value="1"/>
</dbReference>
<dbReference type="PANTHER" id="PTHR13878:SF91">
    <property type="entry name" value="FAD BINDING DOMAIN PROTEIN (AFU_ORTHOLOGUE AFUA_6G12070)-RELATED"/>
    <property type="match status" value="1"/>
</dbReference>
<name>A0ABR1PWY0_9PEZI</name>
<evidence type="ECO:0000313" key="5">
    <source>
        <dbReference type="Proteomes" id="UP001391051"/>
    </source>
</evidence>
<dbReference type="PANTHER" id="PTHR13878">
    <property type="entry name" value="GULONOLACTONE OXIDASE"/>
    <property type="match status" value="1"/>
</dbReference>
<dbReference type="InterPro" id="IPR006094">
    <property type="entry name" value="Oxid_FAD_bind_N"/>
</dbReference>
<keyword evidence="2" id="KW-0560">Oxidoreductase</keyword>
<protein>
    <submittedName>
        <fullName evidence="4">FAD-binding domain-containing protein</fullName>
    </submittedName>
</protein>
<dbReference type="PROSITE" id="PS51387">
    <property type="entry name" value="FAD_PCMH"/>
    <property type="match status" value="1"/>
</dbReference>
<evidence type="ECO:0000259" key="3">
    <source>
        <dbReference type="PROSITE" id="PS51387"/>
    </source>
</evidence>
<dbReference type="InterPro" id="IPR016166">
    <property type="entry name" value="FAD-bd_PCMH"/>
</dbReference>
<dbReference type="InterPro" id="IPR050432">
    <property type="entry name" value="FAD-linked_Oxidoreductases_BP"/>
</dbReference>
<organism evidence="4 5">
    <name type="scientific">Apiospora aurea</name>
    <dbReference type="NCBI Taxonomy" id="335848"/>
    <lineage>
        <taxon>Eukaryota</taxon>
        <taxon>Fungi</taxon>
        <taxon>Dikarya</taxon>
        <taxon>Ascomycota</taxon>
        <taxon>Pezizomycotina</taxon>
        <taxon>Sordariomycetes</taxon>
        <taxon>Xylariomycetidae</taxon>
        <taxon>Amphisphaeriales</taxon>
        <taxon>Apiosporaceae</taxon>
        <taxon>Apiospora</taxon>
    </lineage>
</organism>
<dbReference type="RefSeq" id="XP_066694171.1">
    <property type="nucleotide sequence ID" value="XM_066850028.1"/>
</dbReference>
<comment type="caution">
    <text evidence="4">The sequence shown here is derived from an EMBL/GenBank/DDBJ whole genome shotgun (WGS) entry which is preliminary data.</text>
</comment>
<feature type="domain" description="FAD-binding PCMH-type" evidence="3">
    <location>
        <begin position="46"/>
        <end position="226"/>
    </location>
</feature>
<proteinExistence type="inferred from homology"/>
<dbReference type="EMBL" id="JAQQWE010000009">
    <property type="protein sequence ID" value="KAK7941419.1"/>
    <property type="molecule type" value="Genomic_DNA"/>
</dbReference>
<evidence type="ECO:0000256" key="2">
    <source>
        <dbReference type="ARBA" id="ARBA00023002"/>
    </source>
</evidence>
<keyword evidence="5" id="KW-1185">Reference proteome</keyword>
<gene>
    <name evidence="4" type="ORF">PG986_013806</name>
</gene>
<dbReference type="InterPro" id="IPR016169">
    <property type="entry name" value="FAD-bd_PCMH_sub2"/>
</dbReference>
<sequence length="300" mass="31603">MLESGRCHRQGILRSLQTLGNLLISHGTFFANASCDPFSRPQDQCVKGAYVQYAVRAASTADYQATLAFATTRRIRLVIRNTGHDYFGKSTGAGALALWTHFLKDTAVIDDYKSPGYRGPAMKLGAGVSGYEVYAAADAAGLVVVAGACPTVGTTGGYLQGGGHGPLNSRFGLGADQALEWEVVTADGKRLTASPVQHSDLFWALSGGGGGTYAAVVSVTVRAHRLAVLSAASLNFTTVGVSDDVFYEAAKTYIMSLPALTRKGTWNSWLLTPGTFSLSPVVGPDLRAPELEALLRPTLP</sequence>
<evidence type="ECO:0000256" key="1">
    <source>
        <dbReference type="ARBA" id="ARBA00005466"/>
    </source>
</evidence>
<dbReference type="InterPro" id="IPR036318">
    <property type="entry name" value="FAD-bd_PCMH-like_sf"/>
</dbReference>
<evidence type="ECO:0000313" key="4">
    <source>
        <dbReference type="EMBL" id="KAK7941419.1"/>
    </source>
</evidence>